<accession>A0A6I3IXX8</accession>
<dbReference type="Proteomes" id="UP000431092">
    <property type="component" value="Unassembled WGS sequence"/>
</dbReference>
<keyword evidence="4" id="KW-1185">Reference proteome</keyword>
<evidence type="ECO:0000313" key="3">
    <source>
        <dbReference type="EMBL" id="MTB73329.1"/>
    </source>
</evidence>
<comment type="caution">
    <text evidence="3">The sequence shown here is derived from an EMBL/GenBank/DDBJ whole genome shotgun (WGS) entry which is preliminary data.</text>
</comment>
<gene>
    <name evidence="3" type="ORF">GGG17_15445</name>
</gene>
<reference evidence="3 4" key="1">
    <citation type="submission" date="2019-11" db="EMBL/GenBank/DDBJ databases">
        <title>Whole genome sequencing identifies a novel species of the genus Arsenicicoccus isolated from human blood.</title>
        <authorList>
            <person name="Jeong J.H."/>
            <person name="Kweon O.J."/>
            <person name="Kim H.R."/>
            <person name="Kim T.-H."/>
            <person name="Ha S.-M."/>
            <person name="Lee M.-K."/>
        </authorList>
    </citation>
    <scope>NUCLEOTIDE SEQUENCE [LARGE SCALE GENOMIC DNA]</scope>
    <source>
        <strain evidence="3 4">MKL-02</strain>
    </source>
</reference>
<feature type="domain" description="Putative Flp pilus-assembly TadG-like N-terminal" evidence="2">
    <location>
        <begin position="27"/>
        <end position="73"/>
    </location>
</feature>
<dbReference type="AlphaFoldDB" id="A0A6I3IXX8"/>
<feature type="transmembrane region" description="Helical" evidence="1">
    <location>
        <begin position="29"/>
        <end position="50"/>
    </location>
</feature>
<keyword evidence="1" id="KW-1133">Transmembrane helix</keyword>
<dbReference type="RefSeq" id="WP_154594573.1">
    <property type="nucleotide sequence ID" value="NZ_WLVL01000056.1"/>
</dbReference>
<evidence type="ECO:0000313" key="4">
    <source>
        <dbReference type="Proteomes" id="UP000431092"/>
    </source>
</evidence>
<dbReference type="InterPro" id="IPR028087">
    <property type="entry name" value="Tad_N"/>
</dbReference>
<evidence type="ECO:0000256" key="1">
    <source>
        <dbReference type="SAM" id="Phobius"/>
    </source>
</evidence>
<dbReference type="Pfam" id="PF13400">
    <property type="entry name" value="Tad"/>
    <property type="match status" value="1"/>
</dbReference>
<organism evidence="3 4">
    <name type="scientific">Arsenicicoccus cauae</name>
    <dbReference type="NCBI Taxonomy" id="2663847"/>
    <lineage>
        <taxon>Bacteria</taxon>
        <taxon>Bacillati</taxon>
        <taxon>Actinomycetota</taxon>
        <taxon>Actinomycetes</taxon>
        <taxon>Micrococcales</taxon>
        <taxon>Intrasporangiaceae</taxon>
        <taxon>Arsenicicoccus</taxon>
    </lineage>
</organism>
<dbReference type="EMBL" id="WLVL01000056">
    <property type="protein sequence ID" value="MTB73329.1"/>
    <property type="molecule type" value="Genomic_DNA"/>
</dbReference>
<proteinExistence type="predicted"/>
<evidence type="ECO:0000259" key="2">
    <source>
        <dbReference type="Pfam" id="PF13400"/>
    </source>
</evidence>
<keyword evidence="1" id="KW-0812">Transmembrane</keyword>
<protein>
    <recommendedName>
        <fullName evidence="2">Putative Flp pilus-assembly TadG-like N-terminal domain-containing protein</fullName>
    </recommendedName>
</protein>
<keyword evidence="1" id="KW-0472">Membrane</keyword>
<name>A0A6I3IXX8_9MICO</name>
<sequence length="167" mass="17022">MRASGPRAASGADAVPGCGAAVPEDRGSISLLSLGMMLVAAMMIVVGVDITAVQLARTQLWDAADSAALDAADRIDEDRVYAQGLPAMVPVTSAGVVEVAGQHLSAERRPHLVRSWSVGGRTGSPDGQIAVVEVTGHVDLPIVGSVVEAFGGGVDVTVVSRARSEVR</sequence>